<accession>A0AA38WTZ2</accession>
<dbReference type="Gene3D" id="3.30.420.10">
    <property type="entry name" value="Ribonuclease H-like superfamily/Ribonuclease H"/>
    <property type="match status" value="1"/>
</dbReference>
<keyword evidence="8" id="KW-1185">Reference proteome</keyword>
<dbReference type="InterPro" id="IPR039537">
    <property type="entry name" value="Retrotran_Ty1/copia-like"/>
</dbReference>
<gene>
    <name evidence="7" type="ORF">OSB04_008596</name>
</gene>
<feature type="region of interest" description="Disordered" evidence="5">
    <location>
        <begin position="242"/>
        <end position="271"/>
    </location>
</feature>
<evidence type="ECO:0000256" key="1">
    <source>
        <dbReference type="ARBA" id="ARBA00022670"/>
    </source>
</evidence>
<keyword evidence="1" id="KW-0645">Protease</keyword>
<dbReference type="CDD" id="cd09272">
    <property type="entry name" value="RNase_HI_RT_Ty1"/>
    <property type="match status" value="1"/>
</dbReference>
<evidence type="ECO:0000256" key="4">
    <source>
        <dbReference type="ARBA" id="ARBA00022801"/>
    </source>
</evidence>
<evidence type="ECO:0000256" key="3">
    <source>
        <dbReference type="ARBA" id="ARBA00022750"/>
    </source>
</evidence>
<dbReference type="PROSITE" id="PS50994">
    <property type="entry name" value="INTEGRASE"/>
    <property type="match status" value="1"/>
</dbReference>
<dbReference type="SUPFAM" id="SSF53098">
    <property type="entry name" value="Ribonuclease H-like"/>
    <property type="match status" value="1"/>
</dbReference>
<feature type="region of interest" description="Disordered" evidence="5">
    <location>
        <begin position="311"/>
        <end position="350"/>
    </location>
</feature>
<dbReference type="InterPro" id="IPR013103">
    <property type="entry name" value="RVT_2"/>
</dbReference>
<evidence type="ECO:0000313" key="8">
    <source>
        <dbReference type="Proteomes" id="UP001172457"/>
    </source>
</evidence>
<keyword evidence="4" id="KW-0378">Hydrolase</keyword>
<dbReference type="PANTHER" id="PTHR42648">
    <property type="entry name" value="TRANSPOSASE, PUTATIVE-RELATED"/>
    <property type="match status" value="1"/>
</dbReference>
<dbReference type="Pfam" id="PF25597">
    <property type="entry name" value="SH3_retrovirus"/>
    <property type="match status" value="1"/>
</dbReference>
<feature type="compositionally biased region" description="Polar residues" evidence="5">
    <location>
        <begin position="336"/>
        <end position="345"/>
    </location>
</feature>
<comment type="caution">
    <text evidence="7">The sequence shown here is derived from an EMBL/GenBank/DDBJ whole genome shotgun (WGS) entry which is preliminary data.</text>
</comment>
<keyword evidence="3" id="KW-0064">Aspartyl protease</keyword>
<dbReference type="InterPro" id="IPR054722">
    <property type="entry name" value="PolX-like_BBD"/>
</dbReference>
<dbReference type="Pfam" id="PF00665">
    <property type="entry name" value="rve"/>
    <property type="match status" value="1"/>
</dbReference>
<feature type="compositionally biased region" description="Basic and acidic residues" evidence="5">
    <location>
        <begin position="913"/>
        <end position="923"/>
    </location>
</feature>
<dbReference type="SUPFAM" id="SSF56672">
    <property type="entry name" value="DNA/RNA polymerases"/>
    <property type="match status" value="1"/>
</dbReference>
<dbReference type="GO" id="GO:0006508">
    <property type="term" value="P:proteolysis"/>
    <property type="evidence" value="ECO:0007669"/>
    <property type="project" value="UniProtKB-KW"/>
</dbReference>
<dbReference type="Proteomes" id="UP001172457">
    <property type="component" value="Chromosome 2"/>
</dbReference>
<organism evidence="7 8">
    <name type="scientific">Centaurea solstitialis</name>
    <name type="common">yellow star-thistle</name>
    <dbReference type="NCBI Taxonomy" id="347529"/>
    <lineage>
        <taxon>Eukaryota</taxon>
        <taxon>Viridiplantae</taxon>
        <taxon>Streptophyta</taxon>
        <taxon>Embryophyta</taxon>
        <taxon>Tracheophyta</taxon>
        <taxon>Spermatophyta</taxon>
        <taxon>Magnoliopsida</taxon>
        <taxon>eudicotyledons</taxon>
        <taxon>Gunneridae</taxon>
        <taxon>Pentapetalae</taxon>
        <taxon>asterids</taxon>
        <taxon>campanulids</taxon>
        <taxon>Asterales</taxon>
        <taxon>Asteraceae</taxon>
        <taxon>Carduoideae</taxon>
        <taxon>Cardueae</taxon>
        <taxon>Centaureinae</taxon>
        <taxon>Centaurea</taxon>
    </lineage>
</organism>
<evidence type="ECO:0000256" key="2">
    <source>
        <dbReference type="ARBA" id="ARBA00022723"/>
    </source>
</evidence>
<feature type="domain" description="Integrase catalytic" evidence="6">
    <location>
        <begin position="596"/>
        <end position="762"/>
    </location>
</feature>
<evidence type="ECO:0000313" key="7">
    <source>
        <dbReference type="EMBL" id="KAJ9563436.1"/>
    </source>
</evidence>
<dbReference type="InterPro" id="IPR043502">
    <property type="entry name" value="DNA/RNA_pol_sf"/>
</dbReference>
<proteinExistence type="predicted"/>
<dbReference type="GO" id="GO:0004190">
    <property type="term" value="F:aspartic-type endopeptidase activity"/>
    <property type="evidence" value="ECO:0007669"/>
    <property type="project" value="UniProtKB-KW"/>
</dbReference>
<sequence>MSEDDNNNLAIQIANLLKNGVQIQTQSPKPNPSDSLKISLNLTSQNYPLWARMIRVAIGGKSKTLLNHLTQNPPEPSDEQWEQDDLIVFSWLIQNIEPALASNLTEFPTAKTLWDALTVTYSSGKDKLQTFDLHVKANEFKQNGVPLEEFWIVMQGIWGEIERRDPNPMKCSTDIAAYNKIRSENKLFQFLNALDRKYDSLKREILRWDPLSSAEAAYAAVRKETAHQSIFGNIQQGVASGLNSTGDSDGLGLVSRGRRSDQKSNSSSSRIDKSRLKCEHCGMTKHTKEQCFKLVGYPEWWADGHKKGRDGKAAVAVGNQGTTGSSGSSGDHSKPAANQESTEQGNHGGSCCFAAIKEEEPGGITGIGFENYTSNPSLSQHSHLQPYSSNMTVMSTNFLNVGEVNMATKNEKNKNLWIFDCGATDTMTFEISDICSMSKPQKSRIHTANGEGLQVEGGGTIQISPNMKLKNCLYVPSLSHKLLSISHVTKELNCVVLMHPTFCILQDIRTGKIIGRGTEQQGLYYVDEVTRQGTVMLAHGSTDREAWLWHRRLGHSSSGYLHRLFPELFPTNKVLNCETCFLAKSHRHPFKSNDTKVDFPFLLIHSDVWGPAKVEGGQNFRYFVAFIDDCTRMTWIYLLKNKSEVFSKFTSFCAMVKTQFKSDIQILRSDNGGEFVNTSMKQLCQEKGIIHQTSCAHTPEQNGVSERKNRFLLEITRALMIESQVPKSFWPEALATATYLVNRLPTRALDLKTPIQALSKFHKPPSTLTLEPRVFGCSVFVHIPKSERSKLDACAEKCVFVGYGINQQGYRCYSPTKRHMYTTMNCDFLETEYFYKTQHTGQGEKEYDDTLSWIKWMPSSVEINHGTQTTSQSQSTSPEDSTTNNDPPNLASEVSISQTQEHVDSPIISDSSTNHETHEHVETPDLPNHTAEQESSQVEQAGYVLPPRSNRGVPPKRYSPEKEARSSRYPMANVAAGNLSPEAQLFATSLCSEEIPTTVEQALESKDWREAMKIEMDALNKNDTWEKCNLPPGKKPVGCRWVYTIKYKPDGTIERYKARLVAKGYTQTYGIDYSETFSPVAKIDTIRVLFSIAANKGWPLLQFDVKNAFLHGELKEEVYMEAPPGFVDDSNPREVCRLKKSLYGLKQSPRAWFGRFTLAMKKYGFKQSNSDHTLFLKRRNGLVTCLIIYVDDMIITGNDEEEMTRLKKNLFKEFEMKDLGRLKYFLGIEVLRSRQGIFICQKKYVLDLLAETGMLDCKPVDTPMMVNQKLYMEEKAKLADKGKYQRIVGKLIYLSHTRPDIAYAVGAVSQFMHQPQFTHMEAVWRIIRYLKGTPGHGVLFKPNGHLETQIYTDADWAGDKGNRRSTSGYFTLVGGNLVTWRSKKQKVVALSTAEAEFRGIARGLAEILWIRKLLTEIGYPPTQSSKIMCDNEAAIQISENPVQHDRTKHVEVDRHFIKEKLEKGIIELPFVRSEDQLADILTKAVNGKIFNHCLGKLSIENPTTQLEGEC</sequence>
<dbReference type="InterPro" id="IPR012337">
    <property type="entry name" value="RNaseH-like_sf"/>
</dbReference>
<evidence type="ECO:0000259" key="6">
    <source>
        <dbReference type="PROSITE" id="PS50994"/>
    </source>
</evidence>
<dbReference type="InterPro" id="IPR036397">
    <property type="entry name" value="RNaseH_sf"/>
</dbReference>
<dbReference type="GO" id="GO:0015074">
    <property type="term" value="P:DNA integration"/>
    <property type="evidence" value="ECO:0007669"/>
    <property type="project" value="InterPro"/>
</dbReference>
<dbReference type="EMBL" id="JARYMX010000002">
    <property type="protein sequence ID" value="KAJ9563436.1"/>
    <property type="molecule type" value="Genomic_DNA"/>
</dbReference>
<keyword evidence="2" id="KW-0479">Metal-binding</keyword>
<dbReference type="PANTHER" id="PTHR42648:SF22">
    <property type="entry name" value="REVERSE TRANSCRIPTASE TY1_COPIA-TYPE DOMAIN-CONTAINING PROTEIN"/>
    <property type="match status" value="1"/>
</dbReference>
<protein>
    <recommendedName>
        <fullName evidence="6">Integrase catalytic domain-containing protein</fullName>
    </recommendedName>
</protein>
<name>A0AA38WTZ2_9ASTR</name>
<feature type="compositionally biased region" description="Polar residues" evidence="5">
    <location>
        <begin position="878"/>
        <end position="900"/>
    </location>
</feature>
<dbReference type="Pfam" id="PF13976">
    <property type="entry name" value="gag_pre-integrs"/>
    <property type="match status" value="1"/>
</dbReference>
<dbReference type="Pfam" id="PF07727">
    <property type="entry name" value="RVT_2"/>
    <property type="match status" value="1"/>
</dbReference>
<evidence type="ECO:0000256" key="5">
    <source>
        <dbReference type="SAM" id="MobiDB-lite"/>
    </source>
</evidence>
<feature type="compositionally biased region" description="Low complexity" evidence="5">
    <location>
        <begin position="867"/>
        <end position="877"/>
    </location>
</feature>
<dbReference type="GO" id="GO:0003676">
    <property type="term" value="F:nucleic acid binding"/>
    <property type="evidence" value="ECO:0007669"/>
    <property type="project" value="InterPro"/>
</dbReference>
<feature type="region of interest" description="Disordered" evidence="5">
    <location>
        <begin position="865"/>
        <end position="968"/>
    </location>
</feature>
<dbReference type="InterPro" id="IPR057670">
    <property type="entry name" value="SH3_retrovirus"/>
</dbReference>
<reference evidence="7" key="1">
    <citation type="submission" date="2023-03" db="EMBL/GenBank/DDBJ databases">
        <title>Chromosome-scale reference genome and RAD-based genetic map of yellow starthistle (Centaurea solstitialis) reveal putative structural variation and QTLs associated with invader traits.</title>
        <authorList>
            <person name="Reatini B."/>
            <person name="Cang F.A."/>
            <person name="Jiang Q."/>
            <person name="Mckibben M.T.W."/>
            <person name="Barker M.S."/>
            <person name="Rieseberg L.H."/>
            <person name="Dlugosch K.M."/>
        </authorList>
    </citation>
    <scope>NUCLEOTIDE SEQUENCE</scope>
    <source>
        <strain evidence="7">CAN-66</strain>
        <tissue evidence="7">Leaf</tissue>
    </source>
</reference>
<dbReference type="Pfam" id="PF22936">
    <property type="entry name" value="Pol_BBD"/>
    <property type="match status" value="1"/>
</dbReference>
<dbReference type="GO" id="GO:0046872">
    <property type="term" value="F:metal ion binding"/>
    <property type="evidence" value="ECO:0007669"/>
    <property type="project" value="UniProtKB-KW"/>
</dbReference>
<dbReference type="InterPro" id="IPR025724">
    <property type="entry name" value="GAG-pre-integrase_dom"/>
</dbReference>
<dbReference type="InterPro" id="IPR001584">
    <property type="entry name" value="Integrase_cat-core"/>
</dbReference>